<dbReference type="AlphaFoldDB" id="A0A1T5GRX7"/>
<evidence type="ECO:0000313" key="2">
    <source>
        <dbReference type="EMBL" id="SKC11100.1"/>
    </source>
</evidence>
<dbReference type="SUPFAM" id="SSF81301">
    <property type="entry name" value="Nucleotidyltransferase"/>
    <property type="match status" value="1"/>
</dbReference>
<dbReference type="EMBL" id="FUZA01000006">
    <property type="protein sequence ID" value="SKC11100.1"/>
    <property type="molecule type" value="Genomic_DNA"/>
</dbReference>
<dbReference type="InterPro" id="IPR045792">
    <property type="entry name" value="DUF6036"/>
</dbReference>
<dbReference type="RefSeq" id="WP_082216819.1">
    <property type="nucleotide sequence ID" value="NZ_FUZA01000006.1"/>
</dbReference>
<dbReference type="Pfam" id="PF19502">
    <property type="entry name" value="DUF6036"/>
    <property type="match status" value="1"/>
</dbReference>
<dbReference type="OrthoDB" id="121150at2"/>
<keyword evidence="3" id="KW-1185">Reference proteome</keyword>
<organism evidence="2 3">
    <name type="scientific">Dyadobacter psychrophilus</name>
    <dbReference type="NCBI Taxonomy" id="651661"/>
    <lineage>
        <taxon>Bacteria</taxon>
        <taxon>Pseudomonadati</taxon>
        <taxon>Bacteroidota</taxon>
        <taxon>Cytophagia</taxon>
        <taxon>Cytophagales</taxon>
        <taxon>Spirosomataceae</taxon>
        <taxon>Dyadobacter</taxon>
    </lineage>
</organism>
<evidence type="ECO:0000259" key="1">
    <source>
        <dbReference type="Pfam" id="PF19502"/>
    </source>
</evidence>
<dbReference type="Gene3D" id="3.30.460.40">
    <property type="match status" value="1"/>
</dbReference>
<accession>A0A1T5GRX7</accession>
<evidence type="ECO:0000313" key="3">
    <source>
        <dbReference type="Proteomes" id="UP000190897"/>
    </source>
</evidence>
<dbReference type="STRING" id="651661.SAMN05660293_04348"/>
<sequence length="154" mass="17633">MANIFNDDFQDFLKSLNESEVEYILVGGYSVILHGYSRTTGDMDIWVNKTKENYLRIAKAFGKFGMPMFDMTEDNFLSNPKFDVFTFGRAPVSIDIITNLKGLEFDYAFQNASDHIVDDLIIRLIHYKDLITAKKAAGRPRDINDIENLENSSD</sequence>
<gene>
    <name evidence="2" type="ORF">SAMN05660293_04348</name>
</gene>
<dbReference type="Proteomes" id="UP000190897">
    <property type="component" value="Unassembled WGS sequence"/>
</dbReference>
<feature type="domain" description="DUF6036" evidence="1">
    <location>
        <begin position="17"/>
        <end position="148"/>
    </location>
</feature>
<reference evidence="3" key="1">
    <citation type="submission" date="2017-02" db="EMBL/GenBank/DDBJ databases">
        <authorList>
            <person name="Varghese N."/>
            <person name="Submissions S."/>
        </authorList>
    </citation>
    <scope>NUCLEOTIDE SEQUENCE [LARGE SCALE GENOMIC DNA]</scope>
    <source>
        <strain evidence="3">DSM 22270</strain>
    </source>
</reference>
<proteinExistence type="predicted"/>
<dbReference type="InterPro" id="IPR043519">
    <property type="entry name" value="NT_sf"/>
</dbReference>
<name>A0A1T5GRX7_9BACT</name>
<protein>
    <recommendedName>
        <fullName evidence="1">DUF6036 domain-containing protein</fullName>
    </recommendedName>
</protein>